<dbReference type="PANTHER" id="PTHR11592:SF78">
    <property type="entry name" value="GLUTATHIONE PEROXIDASE"/>
    <property type="match status" value="1"/>
</dbReference>
<dbReference type="GO" id="GO:0004601">
    <property type="term" value="F:peroxidase activity"/>
    <property type="evidence" value="ECO:0007669"/>
    <property type="project" value="UniProtKB-KW"/>
</dbReference>
<dbReference type="Proteomes" id="UP000243579">
    <property type="component" value="Unassembled WGS sequence"/>
</dbReference>
<keyword evidence="3 5" id="KW-0560">Oxidoreductase</keyword>
<proteinExistence type="inferred from homology"/>
<dbReference type="InterPro" id="IPR036249">
    <property type="entry name" value="Thioredoxin-like_sf"/>
</dbReference>
<keyword evidence="8" id="KW-1185">Reference proteome</keyword>
<dbReference type="InterPro" id="IPR000889">
    <property type="entry name" value="Glutathione_peroxidase"/>
</dbReference>
<dbReference type="FunFam" id="3.40.30.10:FF:000025">
    <property type="entry name" value="Glutathione peroxidase"/>
    <property type="match status" value="1"/>
</dbReference>
<dbReference type="PANTHER" id="PTHR11592">
    <property type="entry name" value="GLUTATHIONE PEROXIDASE"/>
    <property type="match status" value="1"/>
</dbReference>
<evidence type="ECO:0000256" key="5">
    <source>
        <dbReference type="RuleBase" id="RU000499"/>
    </source>
</evidence>
<dbReference type="PRINTS" id="PR01011">
    <property type="entry name" value="GLUTPROXDASE"/>
</dbReference>
<evidence type="ECO:0000256" key="1">
    <source>
        <dbReference type="ARBA" id="ARBA00006926"/>
    </source>
</evidence>
<dbReference type="PROSITE" id="PS00460">
    <property type="entry name" value="GLUTATHIONE_PEROXID_1"/>
    <property type="match status" value="1"/>
</dbReference>
<feature type="active site" evidence="4">
    <location>
        <position position="54"/>
    </location>
</feature>
<feature type="chain" id="PRO_5012596572" description="Glutathione peroxidase" evidence="6">
    <location>
        <begin position="19"/>
        <end position="184"/>
    </location>
</feature>
<dbReference type="Gene3D" id="3.40.30.10">
    <property type="entry name" value="Glutaredoxin"/>
    <property type="match status" value="1"/>
</dbReference>
<name>A0A1V9Z3Y6_ACHHY</name>
<dbReference type="PROSITE" id="PS51355">
    <property type="entry name" value="GLUTATHIONE_PEROXID_3"/>
    <property type="match status" value="1"/>
</dbReference>
<organism evidence="7 8">
    <name type="scientific">Achlya hypogyna</name>
    <name type="common">Oomycete</name>
    <name type="synonym">Protoachlya hypogyna</name>
    <dbReference type="NCBI Taxonomy" id="1202772"/>
    <lineage>
        <taxon>Eukaryota</taxon>
        <taxon>Sar</taxon>
        <taxon>Stramenopiles</taxon>
        <taxon>Oomycota</taxon>
        <taxon>Saprolegniomycetes</taxon>
        <taxon>Saprolegniales</taxon>
        <taxon>Achlyaceae</taxon>
        <taxon>Achlya</taxon>
    </lineage>
</organism>
<dbReference type="PIRSF" id="PIRSF000303">
    <property type="entry name" value="Glutathion_perox"/>
    <property type="match status" value="1"/>
</dbReference>
<dbReference type="InterPro" id="IPR029760">
    <property type="entry name" value="GPX_CS"/>
</dbReference>
<dbReference type="CDD" id="cd00340">
    <property type="entry name" value="GSH_Peroxidase"/>
    <property type="match status" value="1"/>
</dbReference>
<dbReference type="Pfam" id="PF00255">
    <property type="entry name" value="GSHPx"/>
    <property type="match status" value="1"/>
</dbReference>
<reference evidence="7 8" key="1">
    <citation type="journal article" date="2014" name="Genome Biol. Evol.">
        <title>The secreted proteins of Achlya hypogyna and Thraustotheca clavata identify the ancestral oomycete secretome and reveal gene acquisitions by horizontal gene transfer.</title>
        <authorList>
            <person name="Misner I."/>
            <person name="Blouin N."/>
            <person name="Leonard G."/>
            <person name="Richards T.A."/>
            <person name="Lane C.E."/>
        </authorList>
    </citation>
    <scope>NUCLEOTIDE SEQUENCE [LARGE SCALE GENOMIC DNA]</scope>
    <source>
        <strain evidence="7 8">ATCC 48635</strain>
    </source>
</reference>
<comment type="similarity">
    <text evidence="1 5">Belongs to the glutathione peroxidase family.</text>
</comment>
<sequence>MHCVVVCVLSMVTAVVSSTSFFDFVVKGEDNVDVSLSTYAHNKAILVVNVASACGFTDSNYRELQSLYTKYHDQGLEILGFPCNQFGAQEPGSYADIVAYTQRNYDVTFPIFQKVDVNGDNAAPVFKYLTEALTGSFTNDIKWNFTKFLIAHGRPYARYATTTSPSELESTIVRILTTNSHEEL</sequence>
<dbReference type="STRING" id="1202772.A0A1V9Z3Y6"/>
<keyword evidence="6" id="KW-0732">Signal</keyword>
<dbReference type="OrthoDB" id="446890at2759"/>
<dbReference type="AlphaFoldDB" id="A0A1V9Z3Y6"/>
<dbReference type="InterPro" id="IPR029759">
    <property type="entry name" value="GPX_AS"/>
</dbReference>
<comment type="caution">
    <text evidence="7">The sequence shown here is derived from an EMBL/GenBank/DDBJ whole genome shotgun (WGS) entry which is preliminary data.</text>
</comment>
<evidence type="ECO:0000313" key="8">
    <source>
        <dbReference type="Proteomes" id="UP000243579"/>
    </source>
</evidence>
<feature type="signal peptide" evidence="6">
    <location>
        <begin position="1"/>
        <end position="18"/>
    </location>
</feature>
<dbReference type="GO" id="GO:0006979">
    <property type="term" value="P:response to oxidative stress"/>
    <property type="evidence" value="ECO:0007669"/>
    <property type="project" value="InterPro"/>
</dbReference>
<evidence type="ECO:0000256" key="3">
    <source>
        <dbReference type="ARBA" id="ARBA00023002"/>
    </source>
</evidence>
<dbReference type="SUPFAM" id="SSF52833">
    <property type="entry name" value="Thioredoxin-like"/>
    <property type="match status" value="1"/>
</dbReference>
<dbReference type="EMBL" id="JNBR01000451">
    <property type="protein sequence ID" value="OQR92622.1"/>
    <property type="molecule type" value="Genomic_DNA"/>
</dbReference>
<evidence type="ECO:0000256" key="6">
    <source>
        <dbReference type="SAM" id="SignalP"/>
    </source>
</evidence>
<evidence type="ECO:0000256" key="4">
    <source>
        <dbReference type="PIRSR" id="PIRSR000303-1"/>
    </source>
</evidence>
<evidence type="ECO:0000256" key="2">
    <source>
        <dbReference type="ARBA" id="ARBA00022559"/>
    </source>
</evidence>
<accession>A0A1V9Z3Y6</accession>
<gene>
    <name evidence="7" type="ORF">ACHHYP_03479</name>
</gene>
<evidence type="ECO:0000313" key="7">
    <source>
        <dbReference type="EMBL" id="OQR92622.1"/>
    </source>
</evidence>
<keyword evidence="2 5" id="KW-0575">Peroxidase</keyword>
<protein>
    <recommendedName>
        <fullName evidence="5">Glutathione peroxidase</fullName>
    </recommendedName>
</protein>
<dbReference type="PROSITE" id="PS00763">
    <property type="entry name" value="GLUTATHIONE_PEROXID_2"/>
    <property type="match status" value="1"/>
</dbReference>